<accession>A0ACB9QFV5</accession>
<keyword evidence="2" id="KW-1185">Reference proteome</keyword>
<evidence type="ECO:0000313" key="2">
    <source>
        <dbReference type="Proteomes" id="UP001057402"/>
    </source>
</evidence>
<reference evidence="2" key="1">
    <citation type="journal article" date="2023" name="Front. Plant Sci.">
        <title>Chromosomal-level genome assembly of Melastoma candidum provides insights into trichome evolution.</title>
        <authorList>
            <person name="Zhong Y."/>
            <person name="Wu W."/>
            <person name="Sun C."/>
            <person name="Zou P."/>
            <person name="Liu Y."/>
            <person name="Dai S."/>
            <person name="Zhou R."/>
        </authorList>
    </citation>
    <scope>NUCLEOTIDE SEQUENCE [LARGE SCALE GENOMIC DNA]</scope>
</reference>
<organism evidence="1 2">
    <name type="scientific">Melastoma candidum</name>
    <dbReference type="NCBI Taxonomy" id="119954"/>
    <lineage>
        <taxon>Eukaryota</taxon>
        <taxon>Viridiplantae</taxon>
        <taxon>Streptophyta</taxon>
        <taxon>Embryophyta</taxon>
        <taxon>Tracheophyta</taxon>
        <taxon>Spermatophyta</taxon>
        <taxon>Magnoliopsida</taxon>
        <taxon>eudicotyledons</taxon>
        <taxon>Gunneridae</taxon>
        <taxon>Pentapetalae</taxon>
        <taxon>rosids</taxon>
        <taxon>malvids</taxon>
        <taxon>Myrtales</taxon>
        <taxon>Melastomataceae</taxon>
        <taxon>Melastomatoideae</taxon>
        <taxon>Melastomateae</taxon>
        <taxon>Melastoma</taxon>
    </lineage>
</organism>
<name>A0ACB9QFV5_9MYRT</name>
<gene>
    <name evidence="1" type="ORF">MLD38_021063</name>
</gene>
<dbReference type="EMBL" id="CM042885">
    <property type="protein sequence ID" value="KAI4365043.1"/>
    <property type="molecule type" value="Genomic_DNA"/>
</dbReference>
<comment type="caution">
    <text evidence="1">The sequence shown here is derived from an EMBL/GenBank/DDBJ whole genome shotgun (WGS) entry which is preliminary data.</text>
</comment>
<sequence length="254" mass="28668">MKLLTVILCCGALLLGSIVWEVQAKCKAGCRVALESYYVWGGLNLTYISSLFNQPITAILQYKPLGMDQNSCRLEVSPGDCLNVSLSCDCINRYFLGHTFAYLTRTCNFSITSCCTPLLSSLFHFFTNWLLRVNVYDPTRMPDYMIINITLNCLCGDRHISRDFGLFATYSLRVGENLMGIAEESGLPSSLLQMYNPGVNFSVGTWLVFLPAKAKVPDLSRFPYAQYWYEVQLIHNQQHKCQFLTRTSPGSLLV</sequence>
<proteinExistence type="predicted"/>
<evidence type="ECO:0000313" key="1">
    <source>
        <dbReference type="EMBL" id="KAI4365043.1"/>
    </source>
</evidence>
<protein>
    <submittedName>
        <fullName evidence="1">Uncharacterized protein</fullName>
    </submittedName>
</protein>
<dbReference type="Proteomes" id="UP001057402">
    <property type="component" value="Chromosome 6"/>
</dbReference>